<feature type="transmembrane region" description="Helical" evidence="2">
    <location>
        <begin position="120"/>
        <end position="137"/>
    </location>
</feature>
<protein>
    <recommendedName>
        <fullName evidence="4">DUF106 domain-containing protein</fullName>
    </recommendedName>
</protein>
<sequence length="215" mass="24807">MSSVVILQLMFISIGMAILGFVLNKILGIKKENFIDLRKKAQNLQERMKNAQAVRDVQMMMQLQQESVQFMKKLLKKQVIPLCLRCSLFIGIFIVLGFIYGDYNSGLLPFPILFLGDGWFAIYFLFSLGFALIIYGIRKLYKKLTGKETKTQNQLKNIMKIMSPSKEFNSHSYQFGGPMPSQSQYQINNQNISTPEEENQHTSNKGNSWKERIEK</sequence>
<keyword evidence="2" id="KW-0812">Transmembrane</keyword>
<gene>
    <name evidence="3" type="ORF">LCGC14_2109400</name>
</gene>
<dbReference type="AlphaFoldDB" id="A0A0F9GKQ9"/>
<comment type="caution">
    <text evidence="3">The sequence shown here is derived from an EMBL/GenBank/DDBJ whole genome shotgun (WGS) entry which is preliminary data.</text>
</comment>
<evidence type="ECO:0008006" key="4">
    <source>
        <dbReference type="Google" id="ProtNLM"/>
    </source>
</evidence>
<keyword evidence="2" id="KW-1133">Transmembrane helix</keyword>
<organism evidence="3">
    <name type="scientific">marine sediment metagenome</name>
    <dbReference type="NCBI Taxonomy" id="412755"/>
    <lineage>
        <taxon>unclassified sequences</taxon>
        <taxon>metagenomes</taxon>
        <taxon>ecological metagenomes</taxon>
    </lineage>
</organism>
<feature type="transmembrane region" description="Helical" evidence="2">
    <location>
        <begin position="6"/>
        <end position="23"/>
    </location>
</feature>
<feature type="transmembrane region" description="Helical" evidence="2">
    <location>
        <begin position="79"/>
        <end position="100"/>
    </location>
</feature>
<evidence type="ECO:0000313" key="3">
    <source>
        <dbReference type="EMBL" id="KKL69990.1"/>
    </source>
</evidence>
<reference evidence="3" key="1">
    <citation type="journal article" date="2015" name="Nature">
        <title>Complex archaea that bridge the gap between prokaryotes and eukaryotes.</title>
        <authorList>
            <person name="Spang A."/>
            <person name="Saw J.H."/>
            <person name="Jorgensen S.L."/>
            <person name="Zaremba-Niedzwiedzka K."/>
            <person name="Martijn J."/>
            <person name="Lind A.E."/>
            <person name="van Eijk R."/>
            <person name="Schleper C."/>
            <person name="Guy L."/>
            <person name="Ettema T.J."/>
        </authorList>
    </citation>
    <scope>NUCLEOTIDE SEQUENCE</scope>
</reference>
<feature type="region of interest" description="Disordered" evidence="1">
    <location>
        <begin position="179"/>
        <end position="215"/>
    </location>
</feature>
<keyword evidence="2" id="KW-0472">Membrane</keyword>
<dbReference type="EMBL" id="LAZR01026030">
    <property type="protein sequence ID" value="KKL69990.1"/>
    <property type="molecule type" value="Genomic_DNA"/>
</dbReference>
<accession>A0A0F9GKQ9</accession>
<proteinExistence type="predicted"/>
<evidence type="ECO:0000256" key="2">
    <source>
        <dbReference type="SAM" id="Phobius"/>
    </source>
</evidence>
<feature type="compositionally biased region" description="Low complexity" evidence="1">
    <location>
        <begin position="181"/>
        <end position="193"/>
    </location>
</feature>
<evidence type="ECO:0000256" key="1">
    <source>
        <dbReference type="SAM" id="MobiDB-lite"/>
    </source>
</evidence>
<name>A0A0F9GKQ9_9ZZZZ</name>